<evidence type="ECO:0000313" key="3">
    <source>
        <dbReference type="Proteomes" id="UP001189429"/>
    </source>
</evidence>
<evidence type="ECO:0000313" key="2">
    <source>
        <dbReference type="EMBL" id="CAK0793272.1"/>
    </source>
</evidence>
<keyword evidence="3" id="KW-1185">Reference proteome</keyword>
<feature type="region of interest" description="Disordered" evidence="1">
    <location>
        <begin position="85"/>
        <end position="105"/>
    </location>
</feature>
<feature type="region of interest" description="Disordered" evidence="1">
    <location>
        <begin position="1"/>
        <end position="57"/>
    </location>
</feature>
<evidence type="ECO:0000256" key="1">
    <source>
        <dbReference type="SAM" id="MobiDB-lite"/>
    </source>
</evidence>
<proteinExistence type="predicted"/>
<gene>
    <name evidence="2" type="ORF">PCOR1329_LOCUS3621</name>
</gene>
<sequence length="105" mass="11340">KLGVTSGAQARPARAMNGLARGEPGGAAAAQERPKALEGRPATPPRPGTLRALSAEEKARVGQLIRALAQERRDKEAYREQLGVQEARLRDLEYQREQGREQAGA</sequence>
<feature type="non-terminal residue" evidence="2">
    <location>
        <position position="105"/>
    </location>
</feature>
<reference evidence="2" key="1">
    <citation type="submission" date="2023-10" db="EMBL/GenBank/DDBJ databases">
        <authorList>
            <person name="Chen Y."/>
            <person name="Shah S."/>
            <person name="Dougan E. K."/>
            <person name="Thang M."/>
            <person name="Chan C."/>
        </authorList>
    </citation>
    <scope>NUCLEOTIDE SEQUENCE [LARGE SCALE GENOMIC DNA]</scope>
</reference>
<organism evidence="2 3">
    <name type="scientific">Prorocentrum cordatum</name>
    <dbReference type="NCBI Taxonomy" id="2364126"/>
    <lineage>
        <taxon>Eukaryota</taxon>
        <taxon>Sar</taxon>
        <taxon>Alveolata</taxon>
        <taxon>Dinophyceae</taxon>
        <taxon>Prorocentrales</taxon>
        <taxon>Prorocentraceae</taxon>
        <taxon>Prorocentrum</taxon>
    </lineage>
</organism>
<name>A0ABN9PM01_9DINO</name>
<comment type="caution">
    <text evidence="2">The sequence shown here is derived from an EMBL/GenBank/DDBJ whole genome shotgun (WGS) entry which is preliminary data.</text>
</comment>
<protein>
    <submittedName>
        <fullName evidence="2">Uncharacterized protein</fullName>
    </submittedName>
</protein>
<accession>A0ABN9PM01</accession>
<dbReference type="Proteomes" id="UP001189429">
    <property type="component" value="Unassembled WGS sequence"/>
</dbReference>
<dbReference type="EMBL" id="CAUYUJ010000931">
    <property type="protein sequence ID" value="CAK0793272.1"/>
    <property type="molecule type" value="Genomic_DNA"/>
</dbReference>
<feature type="compositionally biased region" description="Basic and acidic residues" evidence="1">
    <location>
        <begin position="87"/>
        <end position="105"/>
    </location>
</feature>
<feature type="non-terminal residue" evidence="2">
    <location>
        <position position="1"/>
    </location>
</feature>